<keyword evidence="2" id="KW-1185">Reference proteome</keyword>
<dbReference type="AlphaFoldDB" id="A0A4C1YI62"/>
<gene>
    <name evidence="1" type="ORF">EVAR_40159_1</name>
</gene>
<name>A0A4C1YI62_EUMVA</name>
<comment type="caution">
    <text evidence="1">The sequence shown here is derived from an EMBL/GenBank/DDBJ whole genome shotgun (WGS) entry which is preliminary data.</text>
</comment>
<protein>
    <submittedName>
        <fullName evidence="1">Uncharacterized protein</fullName>
    </submittedName>
</protein>
<proteinExistence type="predicted"/>
<organism evidence="1 2">
    <name type="scientific">Eumeta variegata</name>
    <name type="common">Bagworm moth</name>
    <name type="synonym">Eumeta japonica</name>
    <dbReference type="NCBI Taxonomy" id="151549"/>
    <lineage>
        <taxon>Eukaryota</taxon>
        <taxon>Metazoa</taxon>
        <taxon>Ecdysozoa</taxon>
        <taxon>Arthropoda</taxon>
        <taxon>Hexapoda</taxon>
        <taxon>Insecta</taxon>
        <taxon>Pterygota</taxon>
        <taxon>Neoptera</taxon>
        <taxon>Endopterygota</taxon>
        <taxon>Lepidoptera</taxon>
        <taxon>Glossata</taxon>
        <taxon>Ditrysia</taxon>
        <taxon>Tineoidea</taxon>
        <taxon>Psychidae</taxon>
        <taxon>Oiketicinae</taxon>
        <taxon>Eumeta</taxon>
    </lineage>
</organism>
<accession>A0A4C1YI62</accession>
<reference evidence="1 2" key="1">
    <citation type="journal article" date="2019" name="Commun. Biol.">
        <title>The bagworm genome reveals a unique fibroin gene that provides high tensile strength.</title>
        <authorList>
            <person name="Kono N."/>
            <person name="Nakamura H."/>
            <person name="Ohtoshi R."/>
            <person name="Tomita M."/>
            <person name="Numata K."/>
            <person name="Arakawa K."/>
        </authorList>
    </citation>
    <scope>NUCLEOTIDE SEQUENCE [LARGE SCALE GENOMIC DNA]</scope>
</reference>
<sequence length="156" mass="17301">MALPAFGVCAPAMIKLAGDARRHRARILALFRRVAALSQRFCRASAGRLKEAPNLANLIYLSALKYTPRSHKHHKVDEPPEKVKALRPWPQLAGALTLDRATHFPRSRRQPECIFQRLEAVVSCGVEAAFSTTANADINFMVVLEAKPPDLLANRP</sequence>
<dbReference type="Proteomes" id="UP000299102">
    <property type="component" value="Unassembled WGS sequence"/>
</dbReference>
<evidence type="ECO:0000313" key="1">
    <source>
        <dbReference type="EMBL" id="GBP74329.1"/>
    </source>
</evidence>
<dbReference type="EMBL" id="BGZK01001203">
    <property type="protein sequence ID" value="GBP74329.1"/>
    <property type="molecule type" value="Genomic_DNA"/>
</dbReference>
<evidence type="ECO:0000313" key="2">
    <source>
        <dbReference type="Proteomes" id="UP000299102"/>
    </source>
</evidence>